<organism evidence="1 2">
    <name type="scientific">Mucilaginibacter paludis DSM 18603</name>
    <dbReference type="NCBI Taxonomy" id="714943"/>
    <lineage>
        <taxon>Bacteria</taxon>
        <taxon>Pseudomonadati</taxon>
        <taxon>Bacteroidota</taxon>
        <taxon>Sphingobacteriia</taxon>
        <taxon>Sphingobacteriales</taxon>
        <taxon>Sphingobacteriaceae</taxon>
        <taxon>Mucilaginibacter</taxon>
    </lineage>
</organism>
<dbReference type="Proteomes" id="UP000002774">
    <property type="component" value="Chromosome"/>
</dbReference>
<protein>
    <submittedName>
        <fullName evidence="1">Thiamine pyrophosphokinase</fullName>
    </submittedName>
</protein>
<evidence type="ECO:0000313" key="2">
    <source>
        <dbReference type="Proteomes" id="UP000002774"/>
    </source>
</evidence>
<name>H1YDA0_9SPHI</name>
<proteinExistence type="predicted"/>
<accession>H1YDA0</accession>
<dbReference type="STRING" id="714943.Mucpa_3019"/>
<dbReference type="HOGENOM" id="CLU_044237_4_0_10"/>
<gene>
    <name evidence="1" type="ORF">Mucpa_3019</name>
</gene>
<dbReference type="EMBL" id="CM001403">
    <property type="protein sequence ID" value="EHQ27126.1"/>
    <property type="molecule type" value="Genomic_DNA"/>
</dbReference>
<dbReference type="AlphaFoldDB" id="H1YDA0"/>
<dbReference type="OrthoDB" id="1132102at2"/>
<dbReference type="eggNOG" id="COG1564">
    <property type="taxonomic scope" value="Bacteria"/>
</dbReference>
<reference evidence="1" key="1">
    <citation type="submission" date="2011-09" db="EMBL/GenBank/DDBJ databases">
        <title>The permanent draft genome of Mucilaginibacter paludis DSM 18603.</title>
        <authorList>
            <consortium name="US DOE Joint Genome Institute (JGI-PGF)"/>
            <person name="Lucas S."/>
            <person name="Han J."/>
            <person name="Lapidus A."/>
            <person name="Bruce D."/>
            <person name="Goodwin L."/>
            <person name="Pitluck S."/>
            <person name="Peters L."/>
            <person name="Kyrpides N."/>
            <person name="Mavromatis K."/>
            <person name="Ivanova N."/>
            <person name="Mikhailova N."/>
            <person name="Held B."/>
            <person name="Detter J.C."/>
            <person name="Tapia R."/>
            <person name="Han C."/>
            <person name="Land M."/>
            <person name="Hauser L."/>
            <person name="Markowitz V."/>
            <person name="Cheng J.-F."/>
            <person name="Hugenholtz P."/>
            <person name="Woyke T."/>
            <person name="Wu D."/>
            <person name="Tindall B."/>
            <person name="Brambilla E."/>
            <person name="Klenk H.-P."/>
            <person name="Eisen J.A."/>
        </authorList>
    </citation>
    <scope>NUCLEOTIDE SEQUENCE [LARGE SCALE GENOMIC DNA]</scope>
    <source>
        <strain evidence="1">DSM 18603</strain>
    </source>
</reference>
<dbReference type="RefSeq" id="WP_008507436.1">
    <property type="nucleotide sequence ID" value="NZ_CM001403.1"/>
</dbReference>
<evidence type="ECO:0000313" key="1">
    <source>
        <dbReference type="EMBL" id="EHQ27126.1"/>
    </source>
</evidence>
<sequence>MSSHHIIREKQEPALLVLGLNNFPDELLGQLLEWSPTLIVTIDTSESMNAFGIKYDALVGEGTVSTTDQSDIKYIAAGSDHPAQAALNYLVANNYPAVNVITDDLVLEDYLSYASHINIVLFHRDEKIYPVTSGFSKWKPAGETIRIMSEADGLQFTGLENVGNQLYRTLVNGLFSLQFNNPFIFIAESIL</sequence>
<dbReference type="GO" id="GO:0016301">
    <property type="term" value="F:kinase activity"/>
    <property type="evidence" value="ECO:0007669"/>
    <property type="project" value="UniProtKB-KW"/>
</dbReference>
<keyword evidence="2" id="KW-1185">Reference proteome</keyword>